<dbReference type="GO" id="GO:0030145">
    <property type="term" value="F:manganese ion binding"/>
    <property type="evidence" value="ECO:0007669"/>
    <property type="project" value="InterPro"/>
</dbReference>
<dbReference type="SUPFAM" id="SSF53187">
    <property type="entry name" value="Zn-dependent exopeptidases"/>
    <property type="match status" value="1"/>
</dbReference>
<dbReference type="AlphaFoldDB" id="A0A1R1YLK4"/>
<comment type="caution">
    <text evidence="8">The sequence shown here is derived from an EMBL/GenBank/DDBJ whole genome shotgun (WGS) entry which is preliminary data.</text>
</comment>
<dbReference type="HAMAP" id="MF_00181">
    <property type="entry name" value="Cytosol_peptidase_M17"/>
    <property type="match status" value="1"/>
</dbReference>
<dbReference type="PANTHER" id="PTHR11963:SF23">
    <property type="entry name" value="CYTOSOL AMINOPEPTIDASE"/>
    <property type="match status" value="1"/>
</dbReference>
<dbReference type="Pfam" id="PF02789">
    <property type="entry name" value="Peptidase_M17_N"/>
    <property type="match status" value="1"/>
</dbReference>
<comment type="similarity">
    <text evidence="3">Belongs to the peptidase M17 family.</text>
</comment>
<sequence>MYSLIRSSKSVLLNANKSAIFPSYKSFKFSTLSALNSSKGLVLGINSNLEFSKCLDSNPMPISSISAACIIDELEIRDLKGKVGDCHIHYEKSDSGSIYRQIAVVGLGNSSDSLQEQNENIRTAVGTAVKSLKAQNVDSVDIEVMGNPSSAAEGAYLGLYKFDSCKSSAADKIKNNKPLQINPISTTSNSKDFTLSSDLANCWEKGKIYAESQNFARDLASTPANLMTPTIFANSVVDELSKFDNVTVNVYDQEWAKKQNMNLFLSVSQGSDEPLKFVEIIYRGKSSSQKNSNTSSADFAPDVALVGKGITFDSGGISIKPANKMDQMKGDMGGGASVVAAMRGISALKLPIDVVCVVPLCENMINGKATKPGDVFTAKNGKTVEILNTDAEGRLVLADALTYAVDTFNPKTVIDVATLTGAVVVAIGEVYSGVFSESEQLWNRIYESSLLTGDLVWRMPMHKAYLKAMDSQIADLGNISSGISGGGSSTAAMFLSQFLGTPKNSSSDASAKPDDSIKWAHMDIAGSSDTSMGSGYHFKGMTGRPTRTLIELLRSISENPL</sequence>
<dbReference type="OrthoDB" id="412814at2759"/>
<dbReference type="PROSITE" id="PS00631">
    <property type="entry name" value="CYTOSOL_AP"/>
    <property type="match status" value="1"/>
</dbReference>
<evidence type="ECO:0000256" key="4">
    <source>
        <dbReference type="ARBA" id="ARBA00022438"/>
    </source>
</evidence>
<proteinExistence type="inferred from homology"/>
<organism evidence="8 9">
    <name type="scientific">Smittium culicis</name>
    <dbReference type="NCBI Taxonomy" id="133412"/>
    <lineage>
        <taxon>Eukaryota</taxon>
        <taxon>Fungi</taxon>
        <taxon>Fungi incertae sedis</taxon>
        <taxon>Zoopagomycota</taxon>
        <taxon>Kickxellomycotina</taxon>
        <taxon>Harpellomycetes</taxon>
        <taxon>Harpellales</taxon>
        <taxon>Legeriomycetaceae</taxon>
        <taxon>Smittium</taxon>
    </lineage>
</organism>
<dbReference type="GO" id="GO:0070006">
    <property type="term" value="F:metalloaminopeptidase activity"/>
    <property type="evidence" value="ECO:0007669"/>
    <property type="project" value="InterPro"/>
</dbReference>
<reference evidence="9" key="1">
    <citation type="submission" date="2017-01" db="EMBL/GenBank/DDBJ databases">
        <authorList>
            <person name="Wang Y."/>
            <person name="White M."/>
            <person name="Kvist S."/>
            <person name="Moncalvo J.-M."/>
        </authorList>
    </citation>
    <scope>NUCLEOTIDE SEQUENCE [LARGE SCALE GENOMIC DNA]</scope>
    <source>
        <strain evidence="9">ID-206-W2</strain>
    </source>
</reference>
<feature type="domain" description="Cytosol aminopeptidase" evidence="7">
    <location>
        <begin position="388"/>
        <end position="395"/>
    </location>
</feature>
<dbReference type="PRINTS" id="PR00481">
    <property type="entry name" value="LAMNOPPTDASE"/>
</dbReference>
<evidence type="ECO:0000256" key="1">
    <source>
        <dbReference type="ARBA" id="ARBA00000135"/>
    </source>
</evidence>
<dbReference type="InterPro" id="IPR000819">
    <property type="entry name" value="Peptidase_M17_C"/>
</dbReference>
<dbReference type="Proteomes" id="UP000187429">
    <property type="component" value="Unassembled WGS sequence"/>
</dbReference>
<keyword evidence="9" id="KW-1185">Reference proteome</keyword>
<evidence type="ECO:0000313" key="8">
    <source>
        <dbReference type="EMBL" id="OMJ27685.1"/>
    </source>
</evidence>
<evidence type="ECO:0000259" key="7">
    <source>
        <dbReference type="PROSITE" id="PS00631"/>
    </source>
</evidence>
<dbReference type="InterPro" id="IPR011356">
    <property type="entry name" value="Leucine_aapep/pepB"/>
</dbReference>
<dbReference type="SUPFAM" id="SSF52949">
    <property type="entry name" value="Macro domain-like"/>
    <property type="match status" value="1"/>
</dbReference>
<comment type="catalytic activity">
    <reaction evidence="2">
        <text>Release of N-terminal proline from a peptide.</text>
        <dbReference type="EC" id="3.4.11.5"/>
    </reaction>
</comment>
<dbReference type="GO" id="GO:0005737">
    <property type="term" value="C:cytoplasm"/>
    <property type="evidence" value="ECO:0007669"/>
    <property type="project" value="InterPro"/>
</dbReference>
<protein>
    <submittedName>
        <fullName evidence="8">Cytosol aminopeptidase</fullName>
    </submittedName>
</protein>
<dbReference type="PANTHER" id="PTHR11963">
    <property type="entry name" value="LEUCINE AMINOPEPTIDASE-RELATED"/>
    <property type="match status" value="1"/>
</dbReference>
<evidence type="ECO:0000256" key="5">
    <source>
        <dbReference type="ARBA" id="ARBA00022670"/>
    </source>
</evidence>
<dbReference type="InterPro" id="IPR008283">
    <property type="entry name" value="Peptidase_M17_N"/>
</dbReference>
<name>A0A1R1YLK4_9FUNG</name>
<keyword evidence="6" id="KW-0378">Hydrolase</keyword>
<dbReference type="GO" id="GO:0006508">
    <property type="term" value="P:proteolysis"/>
    <property type="evidence" value="ECO:0007669"/>
    <property type="project" value="UniProtKB-KW"/>
</dbReference>
<keyword evidence="5" id="KW-0645">Protease</keyword>
<dbReference type="Gene3D" id="3.40.630.10">
    <property type="entry name" value="Zn peptidases"/>
    <property type="match status" value="1"/>
</dbReference>
<keyword evidence="4 8" id="KW-0031">Aminopeptidase</keyword>
<dbReference type="Gene3D" id="3.40.220.10">
    <property type="entry name" value="Leucine Aminopeptidase, subunit E, domain 1"/>
    <property type="match status" value="1"/>
</dbReference>
<comment type="catalytic activity">
    <reaction evidence="1">
        <text>Release of an N-terminal amino acid, Xaa-|-Yaa-, in which Xaa is preferably Leu, but may be other amino acids including Pro although not Arg or Lys, and Yaa may be Pro. Amino acid amides and methyl esters are also readily hydrolyzed, but rates on arylamides are exceedingly low.</text>
        <dbReference type="EC" id="3.4.11.1"/>
    </reaction>
</comment>
<evidence type="ECO:0000256" key="3">
    <source>
        <dbReference type="ARBA" id="ARBA00009528"/>
    </source>
</evidence>
<evidence type="ECO:0000313" key="9">
    <source>
        <dbReference type="Proteomes" id="UP000187429"/>
    </source>
</evidence>
<dbReference type="InterPro" id="IPR043472">
    <property type="entry name" value="Macro_dom-like"/>
</dbReference>
<accession>A0A1R1YLK4</accession>
<evidence type="ECO:0000256" key="2">
    <source>
        <dbReference type="ARBA" id="ARBA00001585"/>
    </source>
</evidence>
<evidence type="ECO:0000256" key="6">
    <source>
        <dbReference type="ARBA" id="ARBA00022801"/>
    </source>
</evidence>
<dbReference type="Pfam" id="PF00883">
    <property type="entry name" value="Peptidase_M17"/>
    <property type="match status" value="1"/>
</dbReference>
<dbReference type="CDD" id="cd00433">
    <property type="entry name" value="Peptidase_M17"/>
    <property type="match status" value="1"/>
</dbReference>
<dbReference type="InterPro" id="IPR023042">
    <property type="entry name" value="Peptidase_M17_leu_NH2_pept"/>
</dbReference>
<dbReference type="EMBL" id="LSSM01000882">
    <property type="protein sequence ID" value="OMJ27685.1"/>
    <property type="molecule type" value="Genomic_DNA"/>
</dbReference>
<gene>
    <name evidence="8" type="ORF">AYI69_g2874</name>
</gene>